<reference evidence="2" key="1">
    <citation type="journal article" date="2015" name="Nature">
        <title>Complex archaea that bridge the gap between prokaryotes and eukaryotes.</title>
        <authorList>
            <person name="Spang A."/>
            <person name="Saw J.H."/>
            <person name="Jorgensen S.L."/>
            <person name="Zaremba-Niedzwiedzka K."/>
            <person name="Martijn J."/>
            <person name="Lind A.E."/>
            <person name="van Eijk R."/>
            <person name="Schleper C."/>
            <person name="Guy L."/>
            <person name="Ettema T.J."/>
        </authorList>
    </citation>
    <scope>NUCLEOTIDE SEQUENCE</scope>
</reference>
<feature type="non-terminal residue" evidence="2">
    <location>
        <position position="68"/>
    </location>
</feature>
<organism evidence="2">
    <name type="scientific">marine sediment metagenome</name>
    <dbReference type="NCBI Taxonomy" id="412755"/>
    <lineage>
        <taxon>unclassified sequences</taxon>
        <taxon>metagenomes</taxon>
        <taxon>ecological metagenomes</taxon>
    </lineage>
</organism>
<accession>A0A0F8YRT3</accession>
<dbReference type="EMBL" id="LAZR01067873">
    <property type="protein sequence ID" value="KKK50731.1"/>
    <property type="molecule type" value="Genomic_DNA"/>
</dbReference>
<protein>
    <submittedName>
        <fullName evidence="2">Uncharacterized protein</fullName>
    </submittedName>
</protein>
<comment type="caution">
    <text evidence="2">The sequence shown here is derived from an EMBL/GenBank/DDBJ whole genome shotgun (WGS) entry which is preliminary data.</text>
</comment>
<evidence type="ECO:0000313" key="2">
    <source>
        <dbReference type="EMBL" id="KKK50731.1"/>
    </source>
</evidence>
<proteinExistence type="predicted"/>
<keyword evidence="1" id="KW-0472">Membrane</keyword>
<keyword evidence="1" id="KW-0812">Transmembrane</keyword>
<dbReference type="AlphaFoldDB" id="A0A0F8YRT3"/>
<evidence type="ECO:0000256" key="1">
    <source>
        <dbReference type="SAM" id="Phobius"/>
    </source>
</evidence>
<sequence length="68" mass="7154">MIRQQTQLAADTRTRFARALAVTVSLGCAVIASTLLAEAAARDGFSGWDGIRAVLVFATTAWLAWGAS</sequence>
<feature type="transmembrane region" description="Helical" evidence="1">
    <location>
        <begin position="47"/>
        <end position="65"/>
    </location>
</feature>
<name>A0A0F8YRT3_9ZZZZ</name>
<keyword evidence="1" id="KW-1133">Transmembrane helix</keyword>
<feature type="transmembrane region" description="Helical" evidence="1">
    <location>
        <begin position="20"/>
        <end position="41"/>
    </location>
</feature>
<gene>
    <name evidence="2" type="ORF">LCGC14_3122100</name>
</gene>